<feature type="chain" id="PRO_5045887551" description="Secreted protein" evidence="1">
    <location>
        <begin position="33"/>
        <end position="297"/>
    </location>
</feature>
<accession>A0ABV6QL57</accession>
<keyword evidence="1" id="KW-0732">Signal</keyword>
<protein>
    <recommendedName>
        <fullName evidence="4">Secreted protein</fullName>
    </recommendedName>
</protein>
<gene>
    <name evidence="2" type="ORF">ACFFGN_14710</name>
</gene>
<evidence type="ECO:0008006" key="4">
    <source>
        <dbReference type="Google" id="ProtNLM"/>
    </source>
</evidence>
<sequence length="297" mass="31241">MRKSLVATATALSMAAAGLVATGVVIARPATAAIDDVPADCFVAAAAYRSDGQALSYRYSAKKPSTQAISGDKLGWVPTGLVTFLESGDDNGYRNRSLVTHPTNGYIYAVDRVVERVDGGWKATKHTVTRVKAGFGGTRLLTMAYPYLYRVAGTSLYRYKLSFSNGVPTLSAPLQLSSSGWDVVNTLAYERTAGVGSAAVDTLIGATSTGHLKEWRINYATPAKITGKSLRASGWGSFTSVNTGFCNSHPNGRALLGITADGRASVHFDANRTDGVGTDIKGGSLGSLGWTAKSYNH</sequence>
<feature type="signal peptide" evidence="1">
    <location>
        <begin position="1"/>
        <end position="32"/>
    </location>
</feature>
<comment type="caution">
    <text evidence="2">The sequence shown here is derived from an EMBL/GenBank/DDBJ whole genome shotgun (WGS) entry which is preliminary data.</text>
</comment>
<dbReference type="RefSeq" id="WP_380047630.1">
    <property type="nucleotide sequence ID" value="NZ_JBHLTC010000018.1"/>
</dbReference>
<dbReference type="EMBL" id="JBHLTC010000018">
    <property type="protein sequence ID" value="MFC0625328.1"/>
    <property type="molecule type" value="Genomic_DNA"/>
</dbReference>
<organism evidence="2 3">
    <name type="scientific">Kribbella deserti</name>
    <dbReference type="NCBI Taxonomy" id="1926257"/>
    <lineage>
        <taxon>Bacteria</taxon>
        <taxon>Bacillati</taxon>
        <taxon>Actinomycetota</taxon>
        <taxon>Actinomycetes</taxon>
        <taxon>Propionibacteriales</taxon>
        <taxon>Kribbellaceae</taxon>
        <taxon>Kribbella</taxon>
    </lineage>
</organism>
<name>A0ABV6QL57_9ACTN</name>
<proteinExistence type="predicted"/>
<dbReference type="Proteomes" id="UP001589890">
    <property type="component" value="Unassembled WGS sequence"/>
</dbReference>
<evidence type="ECO:0000313" key="2">
    <source>
        <dbReference type="EMBL" id="MFC0625328.1"/>
    </source>
</evidence>
<evidence type="ECO:0000313" key="3">
    <source>
        <dbReference type="Proteomes" id="UP001589890"/>
    </source>
</evidence>
<evidence type="ECO:0000256" key="1">
    <source>
        <dbReference type="SAM" id="SignalP"/>
    </source>
</evidence>
<keyword evidence="3" id="KW-1185">Reference proteome</keyword>
<reference evidence="2 3" key="1">
    <citation type="submission" date="2024-09" db="EMBL/GenBank/DDBJ databases">
        <authorList>
            <person name="Sun Q."/>
            <person name="Mori K."/>
        </authorList>
    </citation>
    <scope>NUCLEOTIDE SEQUENCE [LARGE SCALE GENOMIC DNA]</scope>
    <source>
        <strain evidence="2 3">CGMCC 1.15906</strain>
    </source>
</reference>